<feature type="binding site" evidence="12">
    <location>
        <begin position="268"/>
        <end position="271"/>
    </location>
    <ligand>
        <name>substrate</name>
    </ligand>
</feature>
<evidence type="ECO:0000256" key="9">
    <source>
        <dbReference type="ARBA" id="ARBA00023235"/>
    </source>
</evidence>
<dbReference type="PIRSF" id="PIRSF001492">
    <property type="entry name" value="IPGAM"/>
    <property type="match status" value="1"/>
</dbReference>
<dbReference type="UniPathway" id="UPA00109">
    <property type="reaction ID" value="UER00186"/>
</dbReference>
<evidence type="ECO:0000256" key="3">
    <source>
        <dbReference type="ARBA" id="ARBA00002315"/>
    </source>
</evidence>
<comment type="function">
    <text evidence="3">Catalyzes the interconversion of 2-phosphoglycerate and 3-phosphoglycerate.</text>
</comment>
<evidence type="ECO:0000256" key="2">
    <source>
        <dbReference type="ARBA" id="ARBA00001936"/>
    </source>
</evidence>
<dbReference type="EMBL" id="AZHW01001444">
    <property type="protein sequence ID" value="ETW92549.1"/>
    <property type="molecule type" value="Genomic_DNA"/>
</dbReference>
<dbReference type="InterPro" id="IPR005995">
    <property type="entry name" value="Pgm_bpd_ind"/>
</dbReference>
<comment type="caution">
    <text evidence="16">The sequence shown here is derived from an EMBL/GenBank/DDBJ whole genome shotgun (WGS) entry which is preliminary data.</text>
</comment>
<feature type="binding site" evidence="13">
    <location>
        <position position="454"/>
    </location>
    <ligand>
        <name>Mn(2+)</name>
        <dbReference type="ChEBI" id="CHEBI:29035"/>
        <label>2</label>
    </ligand>
</feature>
<evidence type="ECO:0000259" key="15">
    <source>
        <dbReference type="Pfam" id="PF06415"/>
    </source>
</evidence>
<dbReference type="GO" id="GO:0030145">
    <property type="term" value="F:manganese ion binding"/>
    <property type="evidence" value="ECO:0007669"/>
    <property type="project" value="InterPro"/>
</dbReference>
<evidence type="ECO:0000256" key="7">
    <source>
        <dbReference type="ARBA" id="ARBA00023152"/>
    </source>
</evidence>
<dbReference type="InterPro" id="IPR036646">
    <property type="entry name" value="PGAM_B_sf"/>
</dbReference>
<evidence type="ECO:0000313" key="16">
    <source>
        <dbReference type="EMBL" id="ETW92549.1"/>
    </source>
</evidence>
<dbReference type="EC" id="5.4.2.12" evidence="10"/>
<dbReference type="SUPFAM" id="SSF64158">
    <property type="entry name" value="2,3-Bisphosphoglycerate-independent phosphoglycerate mutase, substrate-binding domain"/>
    <property type="match status" value="1"/>
</dbReference>
<dbReference type="InterPro" id="IPR017850">
    <property type="entry name" value="Alkaline_phosphatase_core_sf"/>
</dbReference>
<evidence type="ECO:0000259" key="14">
    <source>
        <dbReference type="Pfam" id="PF01676"/>
    </source>
</evidence>
<feature type="binding site" evidence="12">
    <location>
        <position position="123"/>
    </location>
    <ligand>
        <name>substrate</name>
    </ligand>
</feature>
<reference evidence="16 17" key="1">
    <citation type="journal article" date="2014" name="Nature">
        <title>An environmental bacterial taxon with a large and distinct metabolic repertoire.</title>
        <authorList>
            <person name="Wilson M.C."/>
            <person name="Mori T."/>
            <person name="Ruckert C."/>
            <person name="Uria A.R."/>
            <person name="Helf M.J."/>
            <person name="Takada K."/>
            <person name="Gernert C."/>
            <person name="Steffens U.A."/>
            <person name="Heycke N."/>
            <person name="Schmitt S."/>
            <person name="Rinke C."/>
            <person name="Helfrich E.J."/>
            <person name="Brachmann A.O."/>
            <person name="Gurgui C."/>
            <person name="Wakimoto T."/>
            <person name="Kracht M."/>
            <person name="Crusemann M."/>
            <person name="Hentschel U."/>
            <person name="Abe I."/>
            <person name="Matsunaga S."/>
            <person name="Kalinowski J."/>
            <person name="Takeyama H."/>
            <person name="Piel J."/>
        </authorList>
    </citation>
    <scope>NUCLEOTIDE SEQUENCE [LARGE SCALE GENOMIC DNA]</scope>
    <source>
        <strain evidence="17">TSY1</strain>
    </source>
</reference>
<comment type="cofactor">
    <cofactor evidence="2">
        <name>Mn(2+)</name>
        <dbReference type="ChEBI" id="CHEBI:29035"/>
    </cofactor>
</comment>
<feature type="binding site" evidence="13">
    <location>
        <position position="453"/>
    </location>
    <ligand>
        <name>Mn(2+)</name>
        <dbReference type="ChEBI" id="CHEBI:29035"/>
        <label>2</label>
    </ligand>
</feature>
<evidence type="ECO:0000256" key="6">
    <source>
        <dbReference type="ARBA" id="ARBA00022723"/>
    </source>
</evidence>
<protein>
    <recommendedName>
        <fullName evidence="10">2,3-bisphosphoglycerate-independent phosphoglycerate mutase</fullName>
        <ecNumber evidence="10">5.4.2.12</ecNumber>
    </recommendedName>
</protein>
<dbReference type="PANTHER" id="PTHR31637">
    <property type="entry name" value="2,3-BISPHOSPHOGLYCERATE-INDEPENDENT PHOSPHOGLYCERATE MUTASE"/>
    <property type="match status" value="1"/>
</dbReference>
<feature type="binding site" evidence="12">
    <location>
        <position position="189"/>
    </location>
    <ligand>
        <name>substrate</name>
    </ligand>
</feature>
<evidence type="ECO:0000313" key="17">
    <source>
        <dbReference type="Proteomes" id="UP000019141"/>
    </source>
</evidence>
<feature type="active site" description="Phosphoserine intermediate" evidence="11">
    <location>
        <position position="62"/>
    </location>
</feature>
<dbReference type="GO" id="GO:0006007">
    <property type="term" value="P:glucose catabolic process"/>
    <property type="evidence" value="ECO:0007669"/>
    <property type="project" value="InterPro"/>
</dbReference>
<feature type="binding site" evidence="13">
    <location>
        <position position="412"/>
    </location>
    <ligand>
        <name>Mn(2+)</name>
        <dbReference type="ChEBI" id="CHEBI:29035"/>
        <label>1</label>
    </ligand>
</feature>
<dbReference type="GO" id="GO:0006096">
    <property type="term" value="P:glycolytic process"/>
    <property type="evidence" value="ECO:0007669"/>
    <property type="project" value="UniProtKB-UniRule"/>
</dbReference>
<dbReference type="NCBIfam" id="TIGR01307">
    <property type="entry name" value="pgm_bpd_ind"/>
    <property type="match status" value="1"/>
</dbReference>
<dbReference type="Gene3D" id="3.40.1450.10">
    <property type="entry name" value="BPG-independent phosphoglycerate mutase, domain B"/>
    <property type="match status" value="1"/>
</dbReference>
<keyword evidence="7" id="KW-0324">Glycolysis</keyword>
<evidence type="ECO:0000256" key="12">
    <source>
        <dbReference type="PIRSR" id="PIRSR001492-2"/>
    </source>
</evidence>
<feature type="binding site" evidence="13">
    <location>
        <position position="484"/>
    </location>
    <ligand>
        <name>Mn(2+)</name>
        <dbReference type="ChEBI" id="CHEBI:29035"/>
        <label>1</label>
    </ligand>
</feature>
<dbReference type="PANTHER" id="PTHR31637:SF0">
    <property type="entry name" value="2,3-BISPHOSPHOGLYCERATE-INDEPENDENT PHOSPHOGLYCERATE MUTASE"/>
    <property type="match status" value="1"/>
</dbReference>
<sequence>MNKRVLVVVMDGVGEREERYGNAVHLAWTPAMHWLKTHGLYTTLRAHGTAVGLPSDSDIGNSEVGHNALGAGRTFDQGAKLVNNAITSGRMFAGDTWREIIGQVRANDSTLHFLGLLSDGNVHSHEDHLHQMLAQAKQDGVNKVRIHVLFDGRDVGEKSAEVYVEHLEKVLAQLRSDTFDVQPASGGGRMRITMDRYEADWGMVERGWKIHVLGEGQRFPSLTAALQEFRRDPNLTDQYLPEFVIPDAQGNPVGPIQDGDGVILFNFRGDRAMEISRAFCEPDLPQIDRIRVPDVYFAGMMEYDGDLKIPEKYLVSPPQIDNTLSEYLIEHKLRQFACSETQKYGHVTYFWNGNRTGYIDKAFEEYVQIPSDEGISFDQRPWMKASEITDATIERMLSGSFDFGRINYANGDMVGHTGDLEASVIAVQTIDWMLRKLIRAAQQSNTILLITADHGNCDEMFDGKQEGWEQWESLGAQLSPKTTHTLSPVPLYLYDPAGHSPYQLRQEGTLTLANIANTVLNLLGLESRELYQPSLITLA</sequence>
<name>W4L3R8_ENTF1</name>
<dbReference type="AlphaFoldDB" id="W4L3R8"/>
<keyword evidence="8 13" id="KW-0464">Manganese</keyword>
<evidence type="ECO:0000256" key="11">
    <source>
        <dbReference type="PIRSR" id="PIRSR001492-1"/>
    </source>
</evidence>
<dbReference type="GO" id="GO:0005737">
    <property type="term" value="C:cytoplasm"/>
    <property type="evidence" value="ECO:0007669"/>
    <property type="project" value="InterPro"/>
</dbReference>
<dbReference type="PATRIC" id="fig|1429438.4.peg.8050"/>
<feature type="binding site" evidence="13">
    <location>
        <position position="62"/>
    </location>
    <ligand>
        <name>Mn(2+)</name>
        <dbReference type="ChEBI" id="CHEBI:29035"/>
        <label>2</label>
    </ligand>
</feature>
<dbReference type="CDD" id="cd16010">
    <property type="entry name" value="iPGM"/>
    <property type="match status" value="1"/>
</dbReference>
<gene>
    <name evidence="16" type="ORF">ETSY1_43155</name>
</gene>
<feature type="binding site" evidence="13">
    <location>
        <position position="416"/>
    </location>
    <ligand>
        <name>Mn(2+)</name>
        <dbReference type="ChEBI" id="CHEBI:29035"/>
        <label>1</label>
    </ligand>
</feature>
<feature type="binding site" evidence="12">
    <location>
        <position position="196"/>
    </location>
    <ligand>
        <name>substrate</name>
    </ligand>
</feature>
<keyword evidence="6 13" id="KW-0479">Metal-binding</keyword>
<dbReference type="InterPro" id="IPR011258">
    <property type="entry name" value="BPG-indep_PGM_N"/>
</dbReference>
<feature type="binding site" evidence="13">
    <location>
        <position position="11"/>
    </location>
    <ligand>
        <name>Mn(2+)</name>
        <dbReference type="ChEBI" id="CHEBI:29035"/>
        <label>2</label>
    </ligand>
</feature>
<comment type="pathway">
    <text evidence="4">Carbohydrate degradation; glycolysis; pyruvate from D-glyceraldehyde 3-phosphate: step 3/5.</text>
</comment>
<evidence type="ECO:0000256" key="13">
    <source>
        <dbReference type="PIRSR" id="PIRSR001492-3"/>
    </source>
</evidence>
<dbReference type="InterPro" id="IPR006124">
    <property type="entry name" value="Metalloenzyme"/>
</dbReference>
<evidence type="ECO:0000256" key="1">
    <source>
        <dbReference type="ARBA" id="ARBA00000370"/>
    </source>
</evidence>
<dbReference type="GO" id="GO:0004619">
    <property type="term" value="F:phosphoglycerate mutase activity"/>
    <property type="evidence" value="ECO:0007669"/>
    <property type="project" value="UniProtKB-UniRule"/>
</dbReference>
<feature type="domain" description="BPG-independent PGAM N-terminal" evidence="15">
    <location>
        <begin position="82"/>
        <end position="304"/>
    </location>
</feature>
<evidence type="ECO:0000256" key="5">
    <source>
        <dbReference type="ARBA" id="ARBA00008819"/>
    </source>
</evidence>
<dbReference type="Proteomes" id="UP000019141">
    <property type="component" value="Unassembled WGS sequence"/>
</dbReference>
<evidence type="ECO:0000256" key="10">
    <source>
        <dbReference type="NCBIfam" id="TIGR01307"/>
    </source>
</evidence>
<evidence type="ECO:0000256" key="8">
    <source>
        <dbReference type="ARBA" id="ARBA00023211"/>
    </source>
</evidence>
<dbReference type="Pfam" id="PF06415">
    <property type="entry name" value="iPGM_N"/>
    <property type="match status" value="1"/>
</dbReference>
<evidence type="ECO:0000256" key="4">
    <source>
        <dbReference type="ARBA" id="ARBA00004798"/>
    </source>
</evidence>
<dbReference type="FunFam" id="3.40.1450.10:FF:000002">
    <property type="entry name" value="2,3-bisphosphoglycerate-independent phosphoglycerate mutase"/>
    <property type="match status" value="1"/>
</dbReference>
<keyword evidence="9" id="KW-0413">Isomerase</keyword>
<dbReference type="HOGENOM" id="CLU_026099_3_1_7"/>
<proteinExistence type="inferred from homology"/>
<keyword evidence="17" id="KW-1185">Reference proteome</keyword>
<comment type="catalytic activity">
    <reaction evidence="1">
        <text>(2R)-2-phosphoglycerate = (2R)-3-phosphoglycerate</text>
        <dbReference type="Rhea" id="RHEA:15901"/>
        <dbReference type="ChEBI" id="CHEBI:58272"/>
        <dbReference type="ChEBI" id="CHEBI:58289"/>
        <dbReference type="EC" id="5.4.2.12"/>
    </reaction>
</comment>
<dbReference type="Gene3D" id="3.40.720.10">
    <property type="entry name" value="Alkaline Phosphatase, subunit A"/>
    <property type="match status" value="1"/>
</dbReference>
<feature type="binding site" evidence="12">
    <location>
        <begin position="153"/>
        <end position="154"/>
    </location>
    <ligand>
        <name>substrate</name>
    </ligand>
</feature>
<feature type="domain" description="Metalloenzyme" evidence="14">
    <location>
        <begin position="3"/>
        <end position="526"/>
    </location>
</feature>
<organism evidence="16 17">
    <name type="scientific">Entotheonella factor</name>
    <dbReference type="NCBI Taxonomy" id="1429438"/>
    <lineage>
        <taxon>Bacteria</taxon>
        <taxon>Pseudomonadati</taxon>
        <taxon>Nitrospinota/Tectimicrobiota group</taxon>
        <taxon>Candidatus Tectimicrobiota</taxon>
        <taxon>Candidatus Entotheonellia</taxon>
        <taxon>Candidatus Entotheonellales</taxon>
        <taxon>Candidatus Entotheonellaceae</taxon>
        <taxon>Candidatus Entotheonella</taxon>
    </lineage>
</organism>
<feature type="binding site" evidence="12">
    <location>
        <position position="343"/>
    </location>
    <ligand>
        <name>substrate</name>
    </ligand>
</feature>
<comment type="similarity">
    <text evidence="5">Belongs to the BPG-independent phosphoglycerate mutase family.</text>
</comment>
<accession>W4L3R8</accession>
<dbReference type="Pfam" id="PF01676">
    <property type="entry name" value="Metalloenzyme"/>
    <property type="match status" value="1"/>
</dbReference>
<dbReference type="SUPFAM" id="SSF53649">
    <property type="entry name" value="Alkaline phosphatase-like"/>
    <property type="match status" value="1"/>
</dbReference>